<organism evidence="2 3">
    <name type="scientific">Boletus edulis BED1</name>
    <dbReference type="NCBI Taxonomy" id="1328754"/>
    <lineage>
        <taxon>Eukaryota</taxon>
        <taxon>Fungi</taxon>
        <taxon>Dikarya</taxon>
        <taxon>Basidiomycota</taxon>
        <taxon>Agaricomycotina</taxon>
        <taxon>Agaricomycetes</taxon>
        <taxon>Agaricomycetidae</taxon>
        <taxon>Boletales</taxon>
        <taxon>Boletineae</taxon>
        <taxon>Boletaceae</taxon>
        <taxon>Boletoideae</taxon>
        <taxon>Boletus</taxon>
    </lineage>
</organism>
<name>A0AAD4GDU9_BOLED</name>
<keyword evidence="3" id="KW-1185">Reference proteome</keyword>
<dbReference type="EMBL" id="WHUW01000018">
    <property type="protein sequence ID" value="KAF8437504.1"/>
    <property type="molecule type" value="Genomic_DNA"/>
</dbReference>
<accession>A0AAD4GDU9</accession>
<feature type="compositionally biased region" description="Polar residues" evidence="1">
    <location>
        <begin position="479"/>
        <end position="488"/>
    </location>
</feature>
<feature type="region of interest" description="Disordered" evidence="1">
    <location>
        <begin position="166"/>
        <end position="195"/>
    </location>
</feature>
<evidence type="ECO:0000313" key="3">
    <source>
        <dbReference type="Proteomes" id="UP001194468"/>
    </source>
</evidence>
<feature type="compositionally biased region" description="Polar residues" evidence="1">
    <location>
        <begin position="13"/>
        <end position="31"/>
    </location>
</feature>
<evidence type="ECO:0000313" key="2">
    <source>
        <dbReference type="EMBL" id="KAF8437504.1"/>
    </source>
</evidence>
<feature type="compositionally biased region" description="Polar residues" evidence="1">
    <location>
        <begin position="166"/>
        <end position="182"/>
    </location>
</feature>
<evidence type="ECO:0000256" key="1">
    <source>
        <dbReference type="SAM" id="MobiDB-lite"/>
    </source>
</evidence>
<reference evidence="2" key="1">
    <citation type="submission" date="2019-10" db="EMBL/GenBank/DDBJ databases">
        <authorList>
            <consortium name="DOE Joint Genome Institute"/>
            <person name="Kuo A."/>
            <person name="Miyauchi S."/>
            <person name="Kiss E."/>
            <person name="Drula E."/>
            <person name="Kohler A."/>
            <person name="Sanchez-Garcia M."/>
            <person name="Andreopoulos B."/>
            <person name="Barry K.W."/>
            <person name="Bonito G."/>
            <person name="Buee M."/>
            <person name="Carver A."/>
            <person name="Chen C."/>
            <person name="Cichocki N."/>
            <person name="Clum A."/>
            <person name="Culley D."/>
            <person name="Crous P.W."/>
            <person name="Fauchery L."/>
            <person name="Girlanda M."/>
            <person name="Hayes R."/>
            <person name="Keri Z."/>
            <person name="LaButti K."/>
            <person name="Lipzen A."/>
            <person name="Lombard V."/>
            <person name="Magnuson J."/>
            <person name="Maillard F."/>
            <person name="Morin E."/>
            <person name="Murat C."/>
            <person name="Nolan M."/>
            <person name="Ohm R."/>
            <person name="Pangilinan J."/>
            <person name="Pereira M."/>
            <person name="Perotto S."/>
            <person name="Peter M."/>
            <person name="Riley R."/>
            <person name="Sitrit Y."/>
            <person name="Stielow B."/>
            <person name="Szollosi G."/>
            <person name="Zifcakova L."/>
            <person name="Stursova M."/>
            <person name="Spatafora J.W."/>
            <person name="Tedersoo L."/>
            <person name="Vaario L.-M."/>
            <person name="Yamada A."/>
            <person name="Yan M."/>
            <person name="Wang P."/>
            <person name="Xu J."/>
            <person name="Bruns T."/>
            <person name="Baldrian P."/>
            <person name="Vilgalys R."/>
            <person name="Henrissat B."/>
            <person name="Grigoriev I.V."/>
            <person name="Hibbett D."/>
            <person name="Nagy L.G."/>
            <person name="Martin F.M."/>
        </authorList>
    </citation>
    <scope>NUCLEOTIDE SEQUENCE</scope>
    <source>
        <strain evidence="2">BED1</strain>
    </source>
</reference>
<sequence length="618" mass="66461">MSLYTPVFPSLHEPSTSRKGPNENTMAASSGKQQNYIEFLRDVHLFLSTQSDVLSPPSRPSSPLFDHRVREVRDKVQEVVNATEGKTSGGKWTRVSQTLKLGCVRGRHWSVSGDAPCALEQDTIWILPEEESEWIEWEKKREENRRLKANTIASRRTGTAASVALDSQETNHASVAESSQLLKVTRERPPPGVSPTILRAAKEKVTKWQASVAPETWHSTTSSSSSTRAVAIGSVGKSKTDGPQRSRTLDFAVVKPAAKLIIGKKEIGSLSRPGVRGGSAPVPLQKFKSSTPSKAVSVPEVEALVGVDKAGSKEPPKVSPVKDDIPKIADVPETPYLPPSFPAHLETSTPLPDSVQIVRAKPSPILPLLASSSTPLPSPSANPLDERQSVIADPHAANASSCLPPRSPQIDTVQAGKRSRALSPLLGGVLDDPCVTPPAKRLRSEFQNRTTPSNHSRPVSPTVGLDKVLGARDEAGNPNLGSGPSQRDSMPPAGTEDALGFPEKLPSPTKSVKSYFSAVDSDHSDSPMKANLLLESPVSPMLSYAQNASGFLPQVTSTQAGRGSPSAGRTNHGMFNGMGYSSQFDVERHVDRVSELLEKDVDFDGWLRDVRTVEMSQD</sequence>
<feature type="region of interest" description="Disordered" evidence="1">
    <location>
        <begin position="397"/>
        <end position="416"/>
    </location>
</feature>
<dbReference type="AlphaFoldDB" id="A0AAD4GDU9"/>
<comment type="caution">
    <text evidence="2">The sequence shown here is derived from an EMBL/GenBank/DDBJ whole genome shotgun (WGS) entry which is preliminary data.</text>
</comment>
<feature type="region of interest" description="Disordered" evidence="1">
    <location>
        <begin position="1"/>
        <end position="31"/>
    </location>
</feature>
<protein>
    <submittedName>
        <fullName evidence="2">Uncharacterized protein</fullName>
    </submittedName>
</protein>
<feature type="compositionally biased region" description="Polar residues" evidence="1">
    <location>
        <begin position="445"/>
        <end position="459"/>
    </location>
</feature>
<feature type="region of interest" description="Disordered" evidence="1">
    <location>
        <begin position="443"/>
        <end position="510"/>
    </location>
</feature>
<dbReference type="Proteomes" id="UP001194468">
    <property type="component" value="Unassembled WGS sequence"/>
</dbReference>
<gene>
    <name evidence="2" type="ORF">L210DRAFT_967453</name>
</gene>
<reference evidence="2" key="2">
    <citation type="journal article" date="2020" name="Nat. Commun.">
        <title>Large-scale genome sequencing of mycorrhizal fungi provides insights into the early evolution of symbiotic traits.</title>
        <authorList>
            <person name="Miyauchi S."/>
            <person name="Kiss E."/>
            <person name="Kuo A."/>
            <person name="Drula E."/>
            <person name="Kohler A."/>
            <person name="Sanchez-Garcia M."/>
            <person name="Morin E."/>
            <person name="Andreopoulos B."/>
            <person name="Barry K.W."/>
            <person name="Bonito G."/>
            <person name="Buee M."/>
            <person name="Carver A."/>
            <person name="Chen C."/>
            <person name="Cichocki N."/>
            <person name="Clum A."/>
            <person name="Culley D."/>
            <person name="Crous P.W."/>
            <person name="Fauchery L."/>
            <person name="Girlanda M."/>
            <person name="Hayes R.D."/>
            <person name="Keri Z."/>
            <person name="LaButti K."/>
            <person name="Lipzen A."/>
            <person name="Lombard V."/>
            <person name="Magnuson J."/>
            <person name="Maillard F."/>
            <person name="Murat C."/>
            <person name="Nolan M."/>
            <person name="Ohm R.A."/>
            <person name="Pangilinan J."/>
            <person name="Pereira M.F."/>
            <person name="Perotto S."/>
            <person name="Peter M."/>
            <person name="Pfister S."/>
            <person name="Riley R."/>
            <person name="Sitrit Y."/>
            <person name="Stielow J.B."/>
            <person name="Szollosi G."/>
            <person name="Zifcakova L."/>
            <person name="Stursova M."/>
            <person name="Spatafora J.W."/>
            <person name="Tedersoo L."/>
            <person name="Vaario L.M."/>
            <person name="Yamada A."/>
            <person name="Yan M."/>
            <person name="Wang P."/>
            <person name="Xu J."/>
            <person name="Bruns T."/>
            <person name="Baldrian P."/>
            <person name="Vilgalys R."/>
            <person name="Dunand C."/>
            <person name="Henrissat B."/>
            <person name="Grigoriev I.V."/>
            <person name="Hibbett D."/>
            <person name="Nagy L.G."/>
            <person name="Martin F.M."/>
        </authorList>
    </citation>
    <scope>NUCLEOTIDE SEQUENCE</scope>
    <source>
        <strain evidence="2">BED1</strain>
    </source>
</reference>
<proteinExistence type="predicted"/>